<keyword evidence="1" id="KW-0812">Transmembrane</keyword>
<protein>
    <submittedName>
        <fullName evidence="3">Serpentine receptor class gamma</fullName>
    </submittedName>
</protein>
<dbReference type="WBParaSite" id="scf7180000422949.g9892">
    <property type="protein sequence ID" value="scf7180000422949.g9892"/>
    <property type="gene ID" value="scf7180000422949.g9892"/>
</dbReference>
<dbReference type="AlphaFoldDB" id="A0A915NZT9"/>
<organism evidence="2 3">
    <name type="scientific">Meloidogyne floridensis</name>
    <dbReference type="NCBI Taxonomy" id="298350"/>
    <lineage>
        <taxon>Eukaryota</taxon>
        <taxon>Metazoa</taxon>
        <taxon>Ecdysozoa</taxon>
        <taxon>Nematoda</taxon>
        <taxon>Chromadorea</taxon>
        <taxon>Rhabditida</taxon>
        <taxon>Tylenchina</taxon>
        <taxon>Tylenchomorpha</taxon>
        <taxon>Tylenchoidea</taxon>
        <taxon>Meloidogynidae</taxon>
        <taxon>Meloidogyninae</taxon>
        <taxon>Meloidogyne</taxon>
    </lineage>
</organism>
<reference evidence="3" key="1">
    <citation type="submission" date="2022-11" db="UniProtKB">
        <authorList>
            <consortium name="WormBaseParasite"/>
        </authorList>
    </citation>
    <scope>IDENTIFICATION</scope>
</reference>
<sequence>MVVTPYNSSTDLWYMYFQNKAGYLTLIEMYGGRSIVAFIALIFNLSIVYVTLIKKLESRTLILHKTKFYEFILKPKLYM</sequence>
<evidence type="ECO:0000313" key="2">
    <source>
        <dbReference type="Proteomes" id="UP000887560"/>
    </source>
</evidence>
<proteinExistence type="predicted"/>
<evidence type="ECO:0000313" key="3">
    <source>
        <dbReference type="WBParaSite" id="scf7180000422949.g9892"/>
    </source>
</evidence>
<accession>A0A915NZT9</accession>
<keyword evidence="1" id="KW-0472">Membrane</keyword>
<name>A0A915NZT9_9BILA</name>
<feature type="transmembrane region" description="Helical" evidence="1">
    <location>
        <begin position="35"/>
        <end position="53"/>
    </location>
</feature>
<evidence type="ECO:0000256" key="1">
    <source>
        <dbReference type="SAM" id="Phobius"/>
    </source>
</evidence>
<keyword evidence="2" id="KW-1185">Reference proteome</keyword>
<keyword evidence="1" id="KW-1133">Transmembrane helix</keyword>
<dbReference type="Proteomes" id="UP000887560">
    <property type="component" value="Unplaced"/>
</dbReference>